<keyword evidence="3" id="KW-1185">Reference proteome</keyword>
<protein>
    <submittedName>
        <fullName evidence="2">Uncharacterized protein</fullName>
    </submittedName>
</protein>
<name>A0AAD7C5L6_9AGAR</name>
<feature type="signal peptide" evidence="1">
    <location>
        <begin position="1"/>
        <end position="17"/>
    </location>
</feature>
<evidence type="ECO:0000313" key="3">
    <source>
        <dbReference type="Proteomes" id="UP001221142"/>
    </source>
</evidence>
<feature type="chain" id="PRO_5042192134" evidence="1">
    <location>
        <begin position="18"/>
        <end position="549"/>
    </location>
</feature>
<accession>A0AAD7C5L6</accession>
<gene>
    <name evidence="2" type="ORF">FB45DRAFT_1001185</name>
</gene>
<feature type="non-terminal residue" evidence="2">
    <location>
        <position position="1"/>
    </location>
</feature>
<evidence type="ECO:0000313" key="2">
    <source>
        <dbReference type="EMBL" id="KAJ7639259.1"/>
    </source>
</evidence>
<sequence>MSDVSTGLSLYWLSCVAADLQAAGKWRSDHWDPDTRANRQRELIPEARGLNHLATLLSTGSTTFDQKETERRVSVSMDAMQNYLAISVFSSTAADGKRRSFLVPAVTPEEDKEFLQNLLRTPEGSINLKDLSFNDFHDFTHKAMRLLNAAAAHIRQNPPSKEDVISPVSQFFVHACQEKLTSRVRQFCRQYQIDETLTNWTPSETYVTPGRIIIKDKFLSKFFVGLGIKQDEKNPDVLLFDVSSAAIWWKAICSCLGTLVHNALPDSGPIEPHSVAAGCELLHRFVRLVPALWRIPSLDVHLEACRKAAEKRHADEQMSEERLTDDVLSTGELLLNYTIPLKIEIDTSFPRPMYAEIQRFYCALDSICAWTSAVRYLLSSRVVRTPFAMHISVVDLPTTTIPPILADALIERWVGKGANWRPSIASRLERYLKKRDTTKESTCVQYHSEAGLMASYLYNATNSKDAAAKEPECISGAFEVEGPPTSLPIGVPTLCCPLCTMFRNSIGFVSNLKVHHPGNHDRFVPWVPPEWVPEEVLRNMESRLLALVW</sequence>
<reference evidence="2" key="1">
    <citation type="submission" date="2023-03" db="EMBL/GenBank/DDBJ databases">
        <title>Massive genome expansion in bonnet fungi (Mycena s.s.) driven by repeated elements and novel gene families across ecological guilds.</title>
        <authorList>
            <consortium name="Lawrence Berkeley National Laboratory"/>
            <person name="Harder C.B."/>
            <person name="Miyauchi S."/>
            <person name="Viragh M."/>
            <person name="Kuo A."/>
            <person name="Thoen E."/>
            <person name="Andreopoulos B."/>
            <person name="Lu D."/>
            <person name="Skrede I."/>
            <person name="Drula E."/>
            <person name="Henrissat B."/>
            <person name="Morin E."/>
            <person name="Kohler A."/>
            <person name="Barry K."/>
            <person name="LaButti K."/>
            <person name="Morin E."/>
            <person name="Salamov A."/>
            <person name="Lipzen A."/>
            <person name="Mereny Z."/>
            <person name="Hegedus B."/>
            <person name="Baldrian P."/>
            <person name="Stursova M."/>
            <person name="Weitz H."/>
            <person name="Taylor A."/>
            <person name="Grigoriev I.V."/>
            <person name="Nagy L.G."/>
            <person name="Martin F."/>
            <person name="Kauserud H."/>
        </authorList>
    </citation>
    <scope>NUCLEOTIDE SEQUENCE</scope>
    <source>
        <strain evidence="2">9284</strain>
    </source>
</reference>
<organism evidence="2 3">
    <name type="scientific">Roridomyces roridus</name>
    <dbReference type="NCBI Taxonomy" id="1738132"/>
    <lineage>
        <taxon>Eukaryota</taxon>
        <taxon>Fungi</taxon>
        <taxon>Dikarya</taxon>
        <taxon>Basidiomycota</taxon>
        <taxon>Agaricomycotina</taxon>
        <taxon>Agaricomycetes</taxon>
        <taxon>Agaricomycetidae</taxon>
        <taxon>Agaricales</taxon>
        <taxon>Marasmiineae</taxon>
        <taxon>Mycenaceae</taxon>
        <taxon>Roridomyces</taxon>
    </lineage>
</organism>
<dbReference type="Proteomes" id="UP001221142">
    <property type="component" value="Unassembled WGS sequence"/>
</dbReference>
<dbReference type="EMBL" id="JARKIF010000005">
    <property type="protein sequence ID" value="KAJ7639259.1"/>
    <property type="molecule type" value="Genomic_DNA"/>
</dbReference>
<dbReference type="AlphaFoldDB" id="A0AAD7C5L6"/>
<comment type="caution">
    <text evidence="2">The sequence shown here is derived from an EMBL/GenBank/DDBJ whole genome shotgun (WGS) entry which is preliminary data.</text>
</comment>
<evidence type="ECO:0000256" key="1">
    <source>
        <dbReference type="SAM" id="SignalP"/>
    </source>
</evidence>
<keyword evidence="1" id="KW-0732">Signal</keyword>
<proteinExistence type="predicted"/>